<evidence type="ECO:0000256" key="1">
    <source>
        <dbReference type="SAM" id="Phobius"/>
    </source>
</evidence>
<feature type="transmembrane region" description="Helical" evidence="1">
    <location>
        <begin position="290"/>
        <end position="310"/>
    </location>
</feature>
<keyword evidence="1" id="KW-1133">Transmembrane helix</keyword>
<dbReference type="RefSeq" id="WP_014453308.1">
    <property type="nucleotide sequence ID" value="NC_017096.1"/>
</dbReference>
<sequence>MEYLIFSFQVVIAGYLLIQKITKSLNFGFLLYYFIIIFAIIMFYFMYKMEVSKLFIVILSFILGTFLTKTSNLFNLLSFGVLYFYIIDKTKENEIFSKKLYFLLAWIVLLGLIPKNPPTIFLKHVSTLIKEVISFLFFNEVSSNNYQNTTSSKIFNSIQNIINEKAPADVRFLGFANTLALFVSFAILIILIFLFILILKTEVAHKNYKNKKYQRVISLALLLSITSFLMIFISFKYINDNTSVQLTTNVWKGLFLLVMYFSIIVTIYRISRQYILRQDQREFYIAPRSLMILLSVCFVLLIAGLTVIILSGERSAISFISLSIIAFLILIYFYVFSLRREIAIFENNEIFKEPKKLVENYTKFGEDYLNIINDPREFVIYLYFLSLINFSKVGFKLSEGMTPKEFLKKVKPFLKSNSFASLTDAFYIVEYSSEQINHELFEMIKNNSKDLLNEILLIGEPKGLLETEH</sequence>
<keyword evidence="1" id="KW-0472">Membrane</keyword>
<feature type="transmembrane region" description="Helical" evidence="1">
    <location>
        <begin position="219"/>
        <end position="238"/>
    </location>
</feature>
<feature type="transmembrane region" description="Helical" evidence="1">
    <location>
        <begin position="179"/>
        <end position="199"/>
    </location>
</feature>
<feature type="transmembrane region" description="Helical" evidence="1">
    <location>
        <begin position="6"/>
        <end position="22"/>
    </location>
</feature>
<proteinExistence type="predicted"/>
<keyword evidence="3" id="KW-1185">Reference proteome</keyword>
<name>A0A7U6GEI4_CALEA</name>
<feature type="transmembrane region" description="Helical" evidence="1">
    <location>
        <begin position="98"/>
        <end position="114"/>
    </location>
</feature>
<gene>
    <name evidence="2" type="ordered locus">CSE_07790</name>
</gene>
<feature type="transmembrane region" description="Helical" evidence="1">
    <location>
        <begin position="250"/>
        <end position="270"/>
    </location>
</feature>
<reference evidence="2 3" key="1">
    <citation type="submission" date="2011-01" db="EMBL/GenBank/DDBJ databases">
        <title>Whole genome sequence of Caldisericum exile AZM16c01.</title>
        <authorList>
            <person name="Narita-Yamada S."/>
            <person name="Kawakoshi A."/>
            <person name="Nakamura S."/>
            <person name="Sasagawa M."/>
            <person name="Fukada J."/>
            <person name="Sekine M."/>
            <person name="Kato Y."/>
            <person name="Fukai R."/>
            <person name="Sasaki K."/>
            <person name="Hanamaki A."/>
            <person name="Narita H."/>
            <person name="Konno Y."/>
            <person name="Mori K."/>
            <person name="Yamazaki S."/>
            <person name="Suzuki K."/>
            <person name="Fujita N."/>
        </authorList>
    </citation>
    <scope>NUCLEOTIDE SEQUENCE [LARGE SCALE GENOMIC DNA]</scope>
    <source>
        <strain evidence="3">DSM 21853 / NBRC 104410 / AZM16c01</strain>
    </source>
</reference>
<dbReference type="AlphaFoldDB" id="A0A7U6GEI4"/>
<dbReference type="EMBL" id="AP012051">
    <property type="protein sequence ID" value="BAL80905.1"/>
    <property type="molecule type" value="Genomic_DNA"/>
</dbReference>
<keyword evidence="1" id="KW-0812">Transmembrane</keyword>
<evidence type="ECO:0000313" key="2">
    <source>
        <dbReference type="EMBL" id="BAL80905.1"/>
    </source>
</evidence>
<feature type="transmembrane region" description="Helical" evidence="1">
    <location>
        <begin position="29"/>
        <end position="47"/>
    </location>
</feature>
<feature type="transmembrane region" description="Helical" evidence="1">
    <location>
        <begin position="316"/>
        <end position="335"/>
    </location>
</feature>
<dbReference type="Proteomes" id="UP000004793">
    <property type="component" value="Chromosome"/>
</dbReference>
<accession>A0A7U6GEI4</accession>
<dbReference type="KEGG" id="cex:CSE_07790"/>
<feature type="transmembrane region" description="Helical" evidence="1">
    <location>
        <begin position="53"/>
        <end position="86"/>
    </location>
</feature>
<evidence type="ECO:0000313" key="3">
    <source>
        <dbReference type="Proteomes" id="UP000004793"/>
    </source>
</evidence>
<organism evidence="2 3">
    <name type="scientific">Caldisericum exile (strain DSM 21853 / NBRC 104410 / AZM16c01)</name>
    <dbReference type="NCBI Taxonomy" id="511051"/>
    <lineage>
        <taxon>Bacteria</taxon>
        <taxon>Pseudomonadati</taxon>
        <taxon>Caldisericota/Cryosericota group</taxon>
        <taxon>Caldisericota</taxon>
        <taxon>Caldisericia</taxon>
        <taxon>Caldisericales</taxon>
        <taxon>Caldisericaceae</taxon>
        <taxon>Caldisericum</taxon>
    </lineage>
</organism>
<protein>
    <submittedName>
        <fullName evidence="2">Hypothetical membrane protein</fullName>
    </submittedName>
</protein>